<dbReference type="SMART" id="SM01260">
    <property type="entry name" value="LANC_like"/>
    <property type="match status" value="1"/>
</dbReference>
<evidence type="ECO:0000313" key="3">
    <source>
        <dbReference type="Proteomes" id="UP000237319"/>
    </source>
</evidence>
<evidence type="ECO:0000313" key="2">
    <source>
        <dbReference type="EMBL" id="POZ55069.1"/>
    </source>
</evidence>
<comment type="caution">
    <text evidence="2">The sequence shown here is derived from an EMBL/GenBank/DDBJ whole genome shotgun (WGS) entry which is preliminary data.</text>
</comment>
<keyword evidence="3" id="KW-1185">Reference proteome</keyword>
<dbReference type="Proteomes" id="UP000237319">
    <property type="component" value="Unassembled WGS sequence"/>
</dbReference>
<name>A0A2S5CW72_LYSSH</name>
<dbReference type="EMBL" id="PGLV01000002">
    <property type="protein sequence ID" value="POZ55069.1"/>
    <property type="molecule type" value="Genomic_DNA"/>
</dbReference>
<dbReference type="AlphaFoldDB" id="A0A2S5CW72"/>
<evidence type="ECO:0000256" key="1">
    <source>
        <dbReference type="PIRSR" id="PIRSR607822-1"/>
    </source>
</evidence>
<dbReference type="InterPro" id="IPR033889">
    <property type="entry name" value="LanC"/>
</dbReference>
<proteinExistence type="predicted"/>
<feature type="binding site" evidence="1">
    <location>
        <position position="232"/>
    </location>
    <ligand>
        <name>Zn(2+)</name>
        <dbReference type="ChEBI" id="CHEBI:29105"/>
    </ligand>
</feature>
<dbReference type="PRINTS" id="PR01950">
    <property type="entry name" value="LANCSUPER"/>
</dbReference>
<accession>A0A2S5CW72</accession>
<reference evidence="2 3" key="1">
    <citation type="submission" date="2017-11" db="EMBL/GenBank/DDBJ databases">
        <title>Genome sequence of Lysinibacillus sphaericus, a lignin-degrading bacteria isolated from municipal solid waste soil.</title>
        <authorList>
            <person name="Persinoti G.F."/>
            <person name="Paixao D.A."/>
            <person name="Bugg T.D."/>
            <person name="Squina F.M."/>
        </authorList>
    </citation>
    <scope>NUCLEOTIDE SEQUENCE [LARGE SCALE GENOMIC DNA]</scope>
    <source>
        <strain evidence="2 3">A1</strain>
    </source>
</reference>
<keyword evidence="1" id="KW-0862">Zinc</keyword>
<keyword evidence="1" id="KW-0479">Metal-binding</keyword>
<protein>
    <submittedName>
        <fullName evidence="2">Nisin biosynthesis protein NisC</fullName>
    </submittedName>
</protein>
<dbReference type="Pfam" id="PF05147">
    <property type="entry name" value="LANC_like"/>
    <property type="match status" value="1"/>
</dbReference>
<dbReference type="InterPro" id="IPR007822">
    <property type="entry name" value="LANC-like"/>
</dbReference>
<dbReference type="Gene3D" id="1.50.10.20">
    <property type="match status" value="1"/>
</dbReference>
<dbReference type="RefSeq" id="WP_103977712.1">
    <property type="nucleotide sequence ID" value="NZ_PGLV01000002.1"/>
</dbReference>
<dbReference type="PRINTS" id="PR01955">
    <property type="entry name" value="LANCFRANKIA"/>
</dbReference>
<dbReference type="GO" id="GO:0031179">
    <property type="term" value="P:peptide modification"/>
    <property type="evidence" value="ECO:0007669"/>
    <property type="project" value="InterPro"/>
</dbReference>
<dbReference type="SUPFAM" id="SSF158745">
    <property type="entry name" value="LanC-like"/>
    <property type="match status" value="1"/>
</dbReference>
<dbReference type="CDD" id="cd04793">
    <property type="entry name" value="LanC"/>
    <property type="match status" value="1"/>
</dbReference>
<organism evidence="2 3">
    <name type="scientific">Lysinibacillus sphaericus</name>
    <name type="common">Bacillus sphaericus</name>
    <dbReference type="NCBI Taxonomy" id="1421"/>
    <lineage>
        <taxon>Bacteria</taxon>
        <taxon>Bacillati</taxon>
        <taxon>Bacillota</taxon>
        <taxon>Bacilli</taxon>
        <taxon>Bacillales</taxon>
        <taxon>Bacillaceae</taxon>
        <taxon>Lysinibacillus</taxon>
    </lineage>
</organism>
<sequence length="324" mass="37078">MDGAYYSKLQNSLDTFLYQQLDEILSNLKSKTNFHMFDYDAIEGLAGIANYLFMINNNAISEEYFKKILAYFVSLSGYKEYFGCNIPKWHIQNEFLFSDNEKNSYLNGILNVGLSHGISGPLIILSKAYKRGIIVDGHRDAIKRITEDLIKLKNHNDNNWAGMIDVEYYINSNTFLDLPTRSAWCYGTPGTAFSLLTAAEALNDNELSEIAKKAMKDLIGNEQQVFSPSFCHGYAGIAYLYKRFFEKTNIKEFFEESIRLKEKTKEFFNEQNPFGFYDIEAKDHSLLKLNSIGLLQGVSGILLTLLAFEEESLPIWETAFLLDD</sequence>
<dbReference type="GO" id="GO:0046872">
    <property type="term" value="F:metal ion binding"/>
    <property type="evidence" value="ECO:0007669"/>
    <property type="project" value="UniProtKB-KW"/>
</dbReference>
<feature type="binding site" evidence="1">
    <location>
        <position position="231"/>
    </location>
    <ligand>
        <name>Zn(2+)</name>
        <dbReference type="ChEBI" id="CHEBI:29105"/>
    </ligand>
</feature>
<gene>
    <name evidence="2" type="primary">nisC</name>
    <name evidence="2" type="ORF">LYSIN_03366</name>
</gene>
<feature type="binding site" evidence="1">
    <location>
        <position position="185"/>
    </location>
    <ligand>
        <name>Zn(2+)</name>
        <dbReference type="ChEBI" id="CHEBI:29105"/>
    </ligand>
</feature>